<dbReference type="GO" id="GO:0009307">
    <property type="term" value="P:DNA restriction-modification system"/>
    <property type="evidence" value="ECO:0007669"/>
    <property type="project" value="UniProtKB-KW"/>
</dbReference>
<evidence type="ECO:0000256" key="3">
    <source>
        <dbReference type="ARBA" id="ARBA00023125"/>
    </source>
</evidence>
<protein>
    <submittedName>
        <fullName evidence="5">Restriction endonuclease S subunit</fullName>
        <ecNumber evidence="5">3.1.21.3</ecNumber>
    </submittedName>
</protein>
<keyword evidence="3" id="KW-0238">DNA-binding</keyword>
<comment type="similarity">
    <text evidence="1">Belongs to the type-I restriction system S methylase family.</text>
</comment>
<dbReference type="Proteomes" id="UP000035540">
    <property type="component" value="Chromosome"/>
</dbReference>
<dbReference type="PANTHER" id="PTHR30408:SF12">
    <property type="entry name" value="TYPE I RESTRICTION ENZYME MJAVIII SPECIFICITY SUBUNIT"/>
    <property type="match status" value="1"/>
</dbReference>
<dbReference type="KEGG" id="cted:CTEST_00510"/>
<reference evidence="6" key="2">
    <citation type="submission" date="2015-05" db="EMBL/GenBank/DDBJ databases">
        <title>Complete genome sequence of Corynebacterium testudinoris DSM 44614, recovered from necrotic lesions in the mouth of a tortoise.</title>
        <authorList>
            <person name="Ruckert C."/>
            <person name="Albersmeier A."/>
            <person name="Winkler A."/>
            <person name="Tauch A."/>
        </authorList>
    </citation>
    <scope>NUCLEOTIDE SEQUENCE [LARGE SCALE GENOMIC DNA]</scope>
    <source>
        <strain evidence="6">DSM 44614</strain>
    </source>
</reference>
<reference evidence="5 6" key="1">
    <citation type="journal article" date="2015" name="Genome Announc.">
        <title>Complete Genome Sequence of the Type Strain Corynebacterium testudinoris DSM 44614, Recovered from Necrotic Lesions in the Mouth of a Tortoise.</title>
        <authorList>
            <person name="Ruckert C."/>
            <person name="Kriete M."/>
            <person name="Jaenicke S."/>
            <person name="Winkler A."/>
            <person name="Tauch A."/>
        </authorList>
    </citation>
    <scope>NUCLEOTIDE SEQUENCE [LARGE SCALE GENOMIC DNA]</scope>
    <source>
        <strain evidence="5 6">DSM 44614</strain>
    </source>
</reference>
<dbReference type="GO" id="GO:0009035">
    <property type="term" value="F:type I site-specific deoxyribonuclease activity"/>
    <property type="evidence" value="ECO:0007669"/>
    <property type="project" value="UniProtKB-EC"/>
</dbReference>
<dbReference type="Pfam" id="PF01420">
    <property type="entry name" value="Methylase_S"/>
    <property type="match status" value="1"/>
</dbReference>
<keyword evidence="5" id="KW-0378">Hydrolase</keyword>
<dbReference type="InterPro" id="IPR052021">
    <property type="entry name" value="Type-I_RS_S_subunit"/>
</dbReference>
<dbReference type="InterPro" id="IPR000055">
    <property type="entry name" value="Restrct_endonuc_typeI_TRD"/>
</dbReference>
<dbReference type="EC" id="3.1.21.3" evidence="5"/>
<dbReference type="SUPFAM" id="SSF116734">
    <property type="entry name" value="DNA methylase specificity domain"/>
    <property type="match status" value="2"/>
</dbReference>
<dbReference type="AlphaFoldDB" id="A0A0G3H8R8"/>
<accession>A0A0G3H8R8</accession>
<dbReference type="GO" id="GO:0003677">
    <property type="term" value="F:DNA binding"/>
    <property type="evidence" value="ECO:0007669"/>
    <property type="project" value="UniProtKB-KW"/>
</dbReference>
<dbReference type="RefSeq" id="WP_260452632.1">
    <property type="nucleotide sequence ID" value="NZ_CP011545.1"/>
</dbReference>
<dbReference type="PANTHER" id="PTHR30408">
    <property type="entry name" value="TYPE-1 RESTRICTION ENZYME ECOKI SPECIFICITY PROTEIN"/>
    <property type="match status" value="1"/>
</dbReference>
<dbReference type="PATRIC" id="fig|136857.5.peg.101"/>
<proteinExistence type="inferred from homology"/>
<evidence type="ECO:0000256" key="1">
    <source>
        <dbReference type="ARBA" id="ARBA00010923"/>
    </source>
</evidence>
<dbReference type="REBASE" id="113867">
    <property type="entry name" value="S.Cte44614ORF515P"/>
</dbReference>
<evidence type="ECO:0000256" key="2">
    <source>
        <dbReference type="ARBA" id="ARBA00022747"/>
    </source>
</evidence>
<organism evidence="5 6">
    <name type="scientific">Corynebacterium testudinoris</name>
    <dbReference type="NCBI Taxonomy" id="136857"/>
    <lineage>
        <taxon>Bacteria</taxon>
        <taxon>Bacillati</taxon>
        <taxon>Actinomycetota</taxon>
        <taxon>Actinomycetes</taxon>
        <taxon>Mycobacteriales</taxon>
        <taxon>Corynebacteriaceae</taxon>
        <taxon>Corynebacterium</taxon>
    </lineage>
</organism>
<keyword evidence="5" id="KW-0255">Endonuclease</keyword>
<dbReference type="EMBL" id="CP011545">
    <property type="protein sequence ID" value="AKK07572.1"/>
    <property type="molecule type" value="Genomic_DNA"/>
</dbReference>
<evidence type="ECO:0000259" key="4">
    <source>
        <dbReference type="Pfam" id="PF01420"/>
    </source>
</evidence>
<evidence type="ECO:0000313" key="6">
    <source>
        <dbReference type="Proteomes" id="UP000035540"/>
    </source>
</evidence>
<dbReference type="Gene3D" id="3.90.220.20">
    <property type="entry name" value="DNA methylase specificity domains"/>
    <property type="match status" value="2"/>
</dbReference>
<keyword evidence="2" id="KW-0680">Restriction system</keyword>
<feature type="domain" description="Type I restriction modification DNA specificity" evidence="4">
    <location>
        <begin position="2"/>
        <end position="152"/>
    </location>
</feature>
<sequence length="383" mass="42026">MVRLGDVVEIPSTLINPTDISADASYLGLEDLNKGGGIQRFQTAAGSDIQSTKRVFSDQHILFGRLRPNLQKIAISSRPGICTTDILTIEPGGYIDQTFLYHFLLTPFVLSFTSEHTTGINLPRISPKQLLELPIPLPPLDEQRRIAGILDRAAGLVGQTSQAQARISIARSNAVEDTLKKAGGTTVRLDSLAEIKSGITKGRRVRDEEVYTARPYLAVSNVKDGYLDLTEVKMLETSLDEQDRFALADGDLLLTEGGDPDKLGRGTVWRGEIPGCLHQNHIFRVRLNDETLYTSDTLMSVLASRHLKSYFLRSAKQTTGIASINRSQLSAAPIPVLSAKQLDKLGSLLASCDKLSQHLNNRLKAVASLQQSLRTRAFQGKLR</sequence>
<name>A0A0G3H8R8_9CORY</name>
<gene>
    <name evidence="5" type="ORF">CTEST_00510</name>
</gene>
<evidence type="ECO:0000313" key="5">
    <source>
        <dbReference type="EMBL" id="AKK07572.1"/>
    </source>
</evidence>
<keyword evidence="6" id="KW-1185">Reference proteome</keyword>
<dbReference type="CDD" id="cd17253">
    <property type="entry name" value="RMtype1_S_Eco933I-TRD2-CR2_like"/>
    <property type="match status" value="1"/>
</dbReference>
<dbReference type="STRING" id="136857.CTEST_00510"/>
<dbReference type="InterPro" id="IPR044946">
    <property type="entry name" value="Restrct_endonuc_typeI_TRD_sf"/>
</dbReference>
<keyword evidence="5" id="KW-0540">Nuclease</keyword>